<dbReference type="KEGG" id="spu:115921286"/>
<reference evidence="2" key="2">
    <citation type="submission" date="2021-01" db="UniProtKB">
        <authorList>
            <consortium name="EnsemblMetazoa"/>
        </authorList>
    </citation>
    <scope>IDENTIFICATION</scope>
</reference>
<dbReference type="Gene3D" id="1.10.533.10">
    <property type="entry name" value="Death Domain, Fas"/>
    <property type="match status" value="2"/>
</dbReference>
<proteinExistence type="predicted"/>
<dbReference type="SUPFAM" id="SSF47986">
    <property type="entry name" value="DEATH domain"/>
    <property type="match status" value="1"/>
</dbReference>
<dbReference type="InterPro" id="IPR011029">
    <property type="entry name" value="DEATH-like_dom_sf"/>
</dbReference>
<dbReference type="GO" id="GO:0007165">
    <property type="term" value="P:signal transduction"/>
    <property type="evidence" value="ECO:0007669"/>
    <property type="project" value="InterPro"/>
</dbReference>
<feature type="domain" description="Death" evidence="1">
    <location>
        <begin position="29"/>
        <end position="97"/>
    </location>
</feature>
<keyword evidence="3" id="KW-1185">Reference proteome</keyword>
<dbReference type="InterPro" id="IPR000488">
    <property type="entry name" value="Death_dom"/>
</dbReference>
<protein>
    <recommendedName>
        <fullName evidence="1">Death domain-containing protein</fullName>
    </recommendedName>
</protein>
<evidence type="ECO:0000313" key="2">
    <source>
        <dbReference type="EnsemblMetazoa" id="XP_030834478"/>
    </source>
</evidence>
<dbReference type="Proteomes" id="UP000007110">
    <property type="component" value="Unassembled WGS sequence"/>
</dbReference>
<dbReference type="AlphaFoldDB" id="A0A7M7NC22"/>
<organism evidence="2 3">
    <name type="scientific">Strongylocentrotus purpuratus</name>
    <name type="common">Purple sea urchin</name>
    <dbReference type="NCBI Taxonomy" id="7668"/>
    <lineage>
        <taxon>Eukaryota</taxon>
        <taxon>Metazoa</taxon>
        <taxon>Echinodermata</taxon>
        <taxon>Eleutherozoa</taxon>
        <taxon>Echinozoa</taxon>
        <taxon>Echinoidea</taxon>
        <taxon>Euechinoidea</taxon>
        <taxon>Echinacea</taxon>
        <taxon>Camarodonta</taxon>
        <taxon>Echinidea</taxon>
        <taxon>Strongylocentrotidae</taxon>
        <taxon>Strongylocentrotus</taxon>
    </lineage>
</organism>
<feature type="domain" description="Death" evidence="1">
    <location>
        <begin position="144"/>
        <end position="209"/>
    </location>
</feature>
<evidence type="ECO:0000259" key="1">
    <source>
        <dbReference type="PROSITE" id="PS50017"/>
    </source>
</evidence>
<evidence type="ECO:0000313" key="3">
    <source>
        <dbReference type="Proteomes" id="UP000007110"/>
    </source>
</evidence>
<dbReference type="GeneID" id="115921286"/>
<dbReference type="InParanoid" id="A0A7M7NC22"/>
<reference evidence="3" key="1">
    <citation type="submission" date="2015-02" db="EMBL/GenBank/DDBJ databases">
        <title>Genome sequencing for Strongylocentrotus purpuratus.</title>
        <authorList>
            <person name="Murali S."/>
            <person name="Liu Y."/>
            <person name="Vee V."/>
            <person name="English A."/>
            <person name="Wang M."/>
            <person name="Skinner E."/>
            <person name="Han Y."/>
            <person name="Muzny D.M."/>
            <person name="Worley K.C."/>
            <person name="Gibbs R.A."/>
        </authorList>
    </citation>
    <scope>NUCLEOTIDE SEQUENCE</scope>
</reference>
<name>A0A7M7NC22_STRPU</name>
<dbReference type="PROSITE" id="PS50017">
    <property type="entry name" value="DEATH_DOMAIN"/>
    <property type="match status" value="2"/>
</dbReference>
<dbReference type="Pfam" id="PF00531">
    <property type="entry name" value="Death"/>
    <property type="match status" value="1"/>
</dbReference>
<dbReference type="EnsemblMetazoa" id="XM_030978618">
    <property type="protein sequence ID" value="XP_030834478"/>
    <property type="gene ID" value="LOC115921286"/>
</dbReference>
<dbReference type="RefSeq" id="XP_030834478.1">
    <property type="nucleotide sequence ID" value="XM_030978618.1"/>
</dbReference>
<dbReference type="OMA" id="YNDENAQ"/>
<sequence length="209" mass="23437">MSRNSNEDFDDILMKIAKQIYGKVVVDALGKDLGFMPADTARYNDENAQQGGSYMGTLNMLRKWRQGQKKAKQREILKAALEKNGFEEMAEEYLSADDVGQDTKHTTAALAGQGASSRYQERSTNREVTKKEIVKLSKLLPDGKYSELCGILGFEYNYIKKIKKNNFMDSTAAFEELLHEWKDKAGSIEDLDAALKEAELGGLVSAYKN</sequence>
<accession>A0A7M7NC22</accession>
<dbReference type="FunFam" id="1.10.533.10:FF:000080">
    <property type="entry name" value="Uncharacterized protein"/>
    <property type="match status" value="1"/>
</dbReference>